<evidence type="ECO:0000256" key="1">
    <source>
        <dbReference type="SAM" id="Coils"/>
    </source>
</evidence>
<dbReference type="STRING" id="80966.ENSAPOP00000023816"/>
<reference evidence="3" key="1">
    <citation type="submission" date="2025-08" db="UniProtKB">
        <authorList>
            <consortium name="Ensembl"/>
        </authorList>
    </citation>
    <scope>IDENTIFICATION</scope>
</reference>
<keyword evidence="2" id="KW-0812">Transmembrane</keyword>
<keyword evidence="1" id="KW-0175">Coiled coil</keyword>
<sequence>YMAPKRRGALQLVQREVEEINRQRMIWKIADRPRYVILNFLYGVLLCYILTSFQADELAPVGNYDQRKQEEERRLQSILERLNSLSLELSPPGPSSAAGSVSSVLVAKQRKEMICVIYVSLF</sequence>
<proteinExistence type="predicted"/>
<dbReference type="Proteomes" id="UP000257200">
    <property type="component" value="Unplaced"/>
</dbReference>
<dbReference type="AlphaFoldDB" id="A0A3Q1FZK0"/>
<name>A0A3Q1FZK0_9TELE</name>
<dbReference type="Ensembl" id="ENSAPOT00000010304.1">
    <property type="protein sequence ID" value="ENSAPOP00000023816.1"/>
    <property type="gene ID" value="ENSAPOG00000005883.1"/>
</dbReference>
<protein>
    <submittedName>
        <fullName evidence="3">Uncharacterized protein</fullName>
    </submittedName>
</protein>
<keyword evidence="2" id="KW-1133">Transmembrane helix</keyword>
<feature type="transmembrane region" description="Helical" evidence="2">
    <location>
        <begin position="35"/>
        <end position="55"/>
    </location>
</feature>
<evidence type="ECO:0000313" key="3">
    <source>
        <dbReference type="Ensembl" id="ENSAPOP00000023816.1"/>
    </source>
</evidence>
<reference evidence="3" key="2">
    <citation type="submission" date="2025-09" db="UniProtKB">
        <authorList>
            <consortium name="Ensembl"/>
        </authorList>
    </citation>
    <scope>IDENTIFICATION</scope>
</reference>
<keyword evidence="2" id="KW-0472">Membrane</keyword>
<keyword evidence="4" id="KW-1185">Reference proteome</keyword>
<evidence type="ECO:0000256" key="2">
    <source>
        <dbReference type="SAM" id="Phobius"/>
    </source>
</evidence>
<organism evidence="3 4">
    <name type="scientific">Acanthochromis polyacanthus</name>
    <name type="common">spiny chromis</name>
    <dbReference type="NCBI Taxonomy" id="80966"/>
    <lineage>
        <taxon>Eukaryota</taxon>
        <taxon>Metazoa</taxon>
        <taxon>Chordata</taxon>
        <taxon>Craniata</taxon>
        <taxon>Vertebrata</taxon>
        <taxon>Euteleostomi</taxon>
        <taxon>Actinopterygii</taxon>
        <taxon>Neopterygii</taxon>
        <taxon>Teleostei</taxon>
        <taxon>Neoteleostei</taxon>
        <taxon>Acanthomorphata</taxon>
        <taxon>Ovalentaria</taxon>
        <taxon>Pomacentridae</taxon>
        <taxon>Acanthochromis</taxon>
    </lineage>
</organism>
<dbReference type="InParanoid" id="A0A3Q1FZK0"/>
<accession>A0A3Q1FZK0</accession>
<feature type="coiled-coil region" evidence="1">
    <location>
        <begin position="61"/>
        <end position="88"/>
    </location>
</feature>
<evidence type="ECO:0000313" key="4">
    <source>
        <dbReference type="Proteomes" id="UP000257200"/>
    </source>
</evidence>